<dbReference type="AlphaFoldDB" id="A0A1F8DJL8"/>
<name>A0A1F8DJL8_9BACT</name>
<evidence type="ECO:0000313" key="2">
    <source>
        <dbReference type="Proteomes" id="UP000177596"/>
    </source>
</evidence>
<protein>
    <submittedName>
        <fullName evidence="1">Uncharacterized protein</fullName>
    </submittedName>
</protein>
<organism evidence="1 2">
    <name type="scientific">Candidatus Woesebacteria bacterium RIFOXYD1_FULL_43_18</name>
    <dbReference type="NCBI Taxonomy" id="1802551"/>
    <lineage>
        <taxon>Bacteria</taxon>
        <taxon>Candidatus Woeseibacteriota</taxon>
    </lineage>
</organism>
<dbReference type="EMBL" id="MGIL01000004">
    <property type="protein sequence ID" value="OGM88810.1"/>
    <property type="molecule type" value="Genomic_DNA"/>
</dbReference>
<sequence length="206" mass="23685">MFPQFPDIFEHLCYYTKVKLNKPIFVVSKRADSLTEALKKSPHAVTVWVRSGKYKDKFPLLRTSIAYQTSSASDALDYRKRFISTVLVPGTHTKLSVLKSVSGRDIRQVLSYTKSDRVIRTATHDTDYFKSKRTFLSWKRRGKTVYSLINRHGKLFGIIWFNKGVRTLRIYPPGRKKGVARKFSEIVRGDFEEGSRKSATPKDGKG</sequence>
<dbReference type="Proteomes" id="UP000177596">
    <property type="component" value="Unassembled WGS sequence"/>
</dbReference>
<comment type="caution">
    <text evidence="1">The sequence shown here is derived from an EMBL/GenBank/DDBJ whole genome shotgun (WGS) entry which is preliminary data.</text>
</comment>
<accession>A0A1F8DJL8</accession>
<gene>
    <name evidence="1" type="ORF">A2573_00200</name>
</gene>
<proteinExistence type="predicted"/>
<evidence type="ECO:0000313" key="1">
    <source>
        <dbReference type="EMBL" id="OGM88810.1"/>
    </source>
</evidence>
<reference evidence="1 2" key="1">
    <citation type="journal article" date="2016" name="Nat. Commun.">
        <title>Thousands of microbial genomes shed light on interconnected biogeochemical processes in an aquifer system.</title>
        <authorList>
            <person name="Anantharaman K."/>
            <person name="Brown C.T."/>
            <person name="Hug L.A."/>
            <person name="Sharon I."/>
            <person name="Castelle C.J."/>
            <person name="Probst A.J."/>
            <person name="Thomas B.C."/>
            <person name="Singh A."/>
            <person name="Wilkins M.J."/>
            <person name="Karaoz U."/>
            <person name="Brodie E.L."/>
            <person name="Williams K.H."/>
            <person name="Hubbard S.S."/>
            <person name="Banfield J.F."/>
        </authorList>
    </citation>
    <scope>NUCLEOTIDE SEQUENCE [LARGE SCALE GENOMIC DNA]</scope>
</reference>